<dbReference type="Proteomes" id="UP000253606">
    <property type="component" value="Chromosome"/>
</dbReference>
<name>A0A2Z5G368_9BACT</name>
<dbReference type="KEGG" id="abas:ACPOL_3685"/>
<dbReference type="PANTHER" id="PTHR12558:SF13">
    <property type="entry name" value="CELL DIVISION CYCLE PROTEIN 27 HOMOLOG"/>
    <property type="match status" value="1"/>
</dbReference>
<protein>
    <submittedName>
        <fullName evidence="4">Uncharacterized protein</fullName>
    </submittedName>
</protein>
<dbReference type="PANTHER" id="PTHR12558">
    <property type="entry name" value="CELL DIVISION CYCLE 16,23,27"/>
    <property type="match status" value="1"/>
</dbReference>
<dbReference type="SUPFAM" id="SSF48452">
    <property type="entry name" value="TPR-like"/>
    <property type="match status" value="1"/>
</dbReference>
<dbReference type="SMART" id="SM00028">
    <property type="entry name" value="TPR"/>
    <property type="match status" value="6"/>
</dbReference>
<feature type="repeat" description="TPR" evidence="3">
    <location>
        <begin position="193"/>
        <end position="226"/>
    </location>
</feature>
<accession>A0A2Z5G368</accession>
<proteinExistence type="predicted"/>
<dbReference type="InterPro" id="IPR011990">
    <property type="entry name" value="TPR-like_helical_dom_sf"/>
</dbReference>
<dbReference type="Pfam" id="PF13432">
    <property type="entry name" value="TPR_16"/>
    <property type="match status" value="1"/>
</dbReference>
<sequence length="297" mass="33143">MLTLTGVAPGRAQVQWKADDATLLQANDAIERKQWPEAERLVRTYLGNHATSAQAHYLLAFTLFREDRPKESLAEYTNAARLQNPSALDLRWVALDYVLLHAYTDAHTWMVKSLELNPNDGESWYSLGRIQYTENRFAEAITSFNKALVLMPQSVKAEDNLGLAYEGLNQPKEAMAAYRQAIAWQKDKPDHSEQPLLNLGVLLLDDNKPDEALPLLQEAESLSPKNSKIHAALGRLYRAKDDLARAQTEFEQAVALDPDSAGLHFQLGQVYRKEGLATLAATEFQKVSSLGGTHSSE</sequence>
<dbReference type="PROSITE" id="PS50005">
    <property type="entry name" value="TPR"/>
    <property type="match status" value="3"/>
</dbReference>
<dbReference type="AlphaFoldDB" id="A0A2Z5G368"/>
<feature type="repeat" description="TPR" evidence="3">
    <location>
        <begin position="227"/>
        <end position="260"/>
    </location>
</feature>
<dbReference type="InterPro" id="IPR013105">
    <property type="entry name" value="TPR_2"/>
</dbReference>
<dbReference type="Gene3D" id="1.25.40.10">
    <property type="entry name" value="Tetratricopeptide repeat domain"/>
    <property type="match status" value="3"/>
</dbReference>
<evidence type="ECO:0000256" key="1">
    <source>
        <dbReference type="ARBA" id="ARBA00022737"/>
    </source>
</evidence>
<gene>
    <name evidence="4" type="ORF">ACPOL_3685</name>
</gene>
<evidence type="ECO:0000256" key="2">
    <source>
        <dbReference type="ARBA" id="ARBA00022803"/>
    </source>
</evidence>
<keyword evidence="2 3" id="KW-0802">TPR repeat</keyword>
<feature type="repeat" description="TPR" evidence="3">
    <location>
        <begin position="121"/>
        <end position="154"/>
    </location>
</feature>
<dbReference type="Pfam" id="PF13181">
    <property type="entry name" value="TPR_8"/>
    <property type="match status" value="1"/>
</dbReference>
<evidence type="ECO:0000256" key="3">
    <source>
        <dbReference type="PROSITE-ProRule" id="PRU00339"/>
    </source>
</evidence>
<dbReference type="Pfam" id="PF14559">
    <property type="entry name" value="TPR_19"/>
    <property type="match status" value="1"/>
</dbReference>
<dbReference type="Pfam" id="PF07719">
    <property type="entry name" value="TPR_2"/>
    <property type="match status" value="1"/>
</dbReference>
<evidence type="ECO:0000313" key="5">
    <source>
        <dbReference type="Proteomes" id="UP000253606"/>
    </source>
</evidence>
<dbReference type="InterPro" id="IPR019734">
    <property type="entry name" value="TPR_rpt"/>
</dbReference>
<organism evidence="4 5">
    <name type="scientific">Acidisarcina polymorpha</name>
    <dbReference type="NCBI Taxonomy" id="2211140"/>
    <lineage>
        <taxon>Bacteria</taxon>
        <taxon>Pseudomonadati</taxon>
        <taxon>Acidobacteriota</taxon>
        <taxon>Terriglobia</taxon>
        <taxon>Terriglobales</taxon>
        <taxon>Acidobacteriaceae</taxon>
        <taxon>Acidisarcina</taxon>
    </lineage>
</organism>
<keyword evidence="5" id="KW-1185">Reference proteome</keyword>
<reference evidence="4 5" key="1">
    <citation type="journal article" date="2018" name="Front. Microbiol.">
        <title>Hydrolytic Capabilities as a Key to Environmental Success: Chitinolytic and Cellulolytic Acidobacteria From Acidic Sub-arctic Soils and Boreal Peatlands.</title>
        <authorList>
            <person name="Belova S.E."/>
            <person name="Ravin N.V."/>
            <person name="Pankratov T.A."/>
            <person name="Rakitin A.L."/>
            <person name="Ivanova A.A."/>
            <person name="Beletsky A.V."/>
            <person name="Mardanov A.V."/>
            <person name="Sinninghe Damste J.S."/>
            <person name="Dedysh S.N."/>
        </authorList>
    </citation>
    <scope>NUCLEOTIDE SEQUENCE [LARGE SCALE GENOMIC DNA]</scope>
    <source>
        <strain evidence="4 5">SBC82</strain>
    </source>
</reference>
<evidence type="ECO:0000313" key="4">
    <source>
        <dbReference type="EMBL" id="AXC12966.1"/>
    </source>
</evidence>
<dbReference type="EMBL" id="CP030840">
    <property type="protein sequence ID" value="AXC12966.1"/>
    <property type="molecule type" value="Genomic_DNA"/>
</dbReference>
<keyword evidence="1" id="KW-0677">Repeat</keyword>